<dbReference type="PANTHER" id="PTHR11088">
    <property type="entry name" value="TRNA DIMETHYLALLYLTRANSFERASE"/>
    <property type="match status" value="1"/>
</dbReference>
<dbReference type="InterPro" id="IPR018022">
    <property type="entry name" value="IPT"/>
</dbReference>
<dbReference type="Gene3D" id="3.40.50.300">
    <property type="entry name" value="P-loop containing nucleotide triphosphate hydrolases"/>
    <property type="match status" value="1"/>
</dbReference>
<proteinExistence type="inferred from homology"/>
<feature type="region of interest" description="Interaction with substrate tRNA" evidence="10">
    <location>
        <begin position="35"/>
        <end position="38"/>
    </location>
</feature>
<comment type="catalytic activity">
    <reaction evidence="9 10 11">
        <text>adenosine(37) in tRNA + dimethylallyl diphosphate = N(6)-dimethylallyladenosine(37) in tRNA + diphosphate</text>
        <dbReference type="Rhea" id="RHEA:26482"/>
        <dbReference type="Rhea" id="RHEA-COMP:10162"/>
        <dbReference type="Rhea" id="RHEA-COMP:10375"/>
        <dbReference type="ChEBI" id="CHEBI:33019"/>
        <dbReference type="ChEBI" id="CHEBI:57623"/>
        <dbReference type="ChEBI" id="CHEBI:74411"/>
        <dbReference type="ChEBI" id="CHEBI:74415"/>
        <dbReference type="EC" id="2.5.1.75"/>
    </reaction>
</comment>
<evidence type="ECO:0000256" key="7">
    <source>
        <dbReference type="ARBA" id="ARBA00022840"/>
    </source>
</evidence>
<dbReference type="RefSeq" id="WP_249514844.1">
    <property type="nucleotide sequence ID" value="NZ_CP093366.1"/>
</dbReference>
<dbReference type="GO" id="GO:0052381">
    <property type="term" value="F:tRNA dimethylallyltransferase activity"/>
    <property type="evidence" value="ECO:0007669"/>
    <property type="project" value="UniProtKB-EC"/>
</dbReference>
<keyword evidence="6 10" id="KW-0547">Nucleotide-binding</keyword>
<dbReference type="EMBL" id="CP093366">
    <property type="protein sequence ID" value="UQS82566.1"/>
    <property type="molecule type" value="Genomic_DNA"/>
</dbReference>
<keyword evidence="4 10" id="KW-0808">Transferase</keyword>
<comment type="similarity">
    <text evidence="3 10 13">Belongs to the IPP transferase family.</text>
</comment>
<evidence type="ECO:0000256" key="8">
    <source>
        <dbReference type="ARBA" id="ARBA00022842"/>
    </source>
</evidence>
<feature type="binding site" evidence="10">
    <location>
        <begin position="10"/>
        <end position="17"/>
    </location>
    <ligand>
        <name>ATP</name>
        <dbReference type="ChEBI" id="CHEBI:30616"/>
    </ligand>
</feature>
<evidence type="ECO:0000256" key="6">
    <source>
        <dbReference type="ARBA" id="ARBA00022741"/>
    </source>
</evidence>
<dbReference type="HAMAP" id="MF_00185">
    <property type="entry name" value="IPP_trans"/>
    <property type="match status" value="1"/>
</dbReference>
<feature type="binding site" evidence="10">
    <location>
        <begin position="12"/>
        <end position="17"/>
    </location>
    <ligand>
        <name>substrate</name>
    </ligand>
</feature>
<comment type="subunit">
    <text evidence="10">Monomer.</text>
</comment>
<dbReference type="SUPFAM" id="SSF52540">
    <property type="entry name" value="P-loop containing nucleoside triphosphate hydrolases"/>
    <property type="match status" value="1"/>
</dbReference>
<comment type="caution">
    <text evidence="10">Lacks conserved residue(s) required for the propagation of feature annotation.</text>
</comment>
<reference evidence="14" key="1">
    <citation type="journal article" date="2022" name="Int. J. Syst. Evol. Microbiol.">
        <title>Apilactobacillus apisilvae sp. nov., Nicolia spurrieriana gen. nov. sp. nov., Bombilactobacillus folatiphilus sp. nov. and Bombilactobacillus thymidiniphilus sp. nov., four new lactic acid bacterial isolates from stingless bees Tetragonula carbonaria and Austroplebeia australis.</title>
        <authorList>
            <person name="Oliphant S.A."/>
            <person name="Watson-Haigh N.S."/>
            <person name="Sumby K.M."/>
            <person name="Gardner J."/>
            <person name="Groom S."/>
            <person name="Jiranek V."/>
        </authorList>
    </citation>
    <scope>NUCLEOTIDE SEQUENCE</scope>
    <source>
        <strain evidence="14">SG4_D2</strain>
    </source>
</reference>
<evidence type="ECO:0000256" key="3">
    <source>
        <dbReference type="ARBA" id="ARBA00005842"/>
    </source>
</evidence>
<evidence type="ECO:0000256" key="5">
    <source>
        <dbReference type="ARBA" id="ARBA00022694"/>
    </source>
</evidence>
<gene>
    <name evidence="10 14" type="primary">miaA</name>
    <name evidence="14" type="ORF">MOO45_02645</name>
</gene>
<dbReference type="Pfam" id="PF01715">
    <property type="entry name" value="IPPT"/>
    <property type="match status" value="1"/>
</dbReference>
<keyword evidence="8 10" id="KW-0460">Magnesium</keyword>
<accession>A0ABY4PAM1</accession>
<dbReference type="PANTHER" id="PTHR11088:SF60">
    <property type="entry name" value="TRNA DIMETHYLALLYLTRANSFERASE"/>
    <property type="match status" value="1"/>
</dbReference>
<organism evidence="14 15">
    <name type="scientific">Bombilactobacillus folatiphilus</name>
    <dbReference type="NCBI Taxonomy" id="2923362"/>
    <lineage>
        <taxon>Bacteria</taxon>
        <taxon>Bacillati</taxon>
        <taxon>Bacillota</taxon>
        <taxon>Bacilli</taxon>
        <taxon>Lactobacillales</taxon>
        <taxon>Lactobacillaceae</taxon>
        <taxon>Bombilactobacillus</taxon>
    </lineage>
</organism>
<keyword evidence="15" id="KW-1185">Reference proteome</keyword>
<evidence type="ECO:0000256" key="13">
    <source>
        <dbReference type="RuleBase" id="RU003785"/>
    </source>
</evidence>
<keyword evidence="5 10" id="KW-0819">tRNA processing</keyword>
<evidence type="ECO:0000256" key="11">
    <source>
        <dbReference type="RuleBase" id="RU003783"/>
    </source>
</evidence>
<evidence type="ECO:0000256" key="2">
    <source>
        <dbReference type="ARBA" id="ARBA00003213"/>
    </source>
</evidence>
<feature type="site" description="Interaction with substrate tRNA" evidence="10">
    <location>
        <position position="101"/>
    </location>
</feature>
<dbReference type="Gene3D" id="1.10.20.140">
    <property type="match status" value="1"/>
</dbReference>
<comment type="cofactor">
    <cofactor evidence="1 10">
        <name>Mg(2+)</name>
        <dbReference type="ChEBI" id="CHEBI:18420"/>
    </cofactor>
</comment>
<evidence type="ECO:0000256" key="10">
    <source>
        <dbReference type="HAMAP-Rule" id="MF_00185"/>
    </source>
</evidence>
<evidence type="ECO:0000256" key="12">
    <source>
        <dbReference type="RuleBase" id="RU003784"/>
    </source>
</evidence>
<evidence type="ECO:0000256" key="1">
    <source>
        <dbReference type="ARBA" id="ARBA00001946"/>
    </source>
</evidence>
<dbReference type="InterPro" id="IPR027417">
    <property type="entry name" value="P-loop_NTPase"/>
</dbReference>
<comment type="function">
    <text evidence="2 10 12">Catalyzes the transfer of a dimethylallyl group onto the adenine at position 37 in tRNAs that read codons beginning with uridine, leading to the formation of N6-(dimethylallyl)adenosine (i(6)A).</text>
</comment>
<evidence type="ECO:0000256" key="9">
    <source>
        <dbReference type="ARBA" id="ARBA00049563"/>
    </source>
</evidence>
<dbReference type="NCBIfam" id="TIGR00174">
    <property type="entry name" value="miaA"/>
    <property type="match status" value="1"/>
</dbReference>
<evidence type="ECO:0000313" key="14">
    <source>
        <dbReference type="EMBL" id="UQS82566.1"/>
    </source>
</evidence>
<evidence type="ECO:0000256" key="4">
    <source>
        <dbReference type="ARBA" id="ARBA00022679"/>
    </source>
</evidence>
<keyword evidence="7 10" id="KW-0067">ATP-binding</keyword>
<feature type="site" description="Interaction with substrate tRNA" evidence="10">
    <location>
        <position position="127"/>
    </location>
</feature>
<dbReference type="InterPro" id="IPR039657">
    <property type="entry name" value="Dimethylallyltransferase"/>
</dbReference>
<sequence>MTAKAIVIAGPTAVGKSDLGLQLAHQFDGEIISGDSMQIYRHLDIGTAKIMPAEQQGIPHHLLDICEVDQRYTVYEFQQEAQKLIGEINRRQRVPIVVGGTGFYLNALINNLQLGGVASRDPEFGVRQHFEQLLQTRGAQYLWQLLNQVDPLAAQQINSANTRRVIRALEVVQLTGQKFSQQSQTQPAIDFLVLTLNTKRSVLYQRINQRVDVMLQQGLQKEAEDLYQQRDQVPQAAQGIGYKEWFAYFEQQQSYADTIALIKRNSRRFAKRQLTYFKNQLTSQWYDLIAEPQQQLLIQQVIHHFLEEDYELV</sequence>
<dbReference type="Proteomes" id="UP000831495">
    <property type="component" value="Chromosome"/>
</dbReference>
<dbReference type="EC" id="2.5.1.75" evidence="10"/>
<protein>
    <recommendedName>
        <fullName evidence="10">tRNA dimethylallyltransferase</fullName>
        <ecNumber evidence="10">2.5.1.75</ecNumber>
    </recommendedName>
    <alternativeName>
        <fullName evidence="10">Dimethylallyl diphosphate:tRNA dimethylallyltransferase</fullName>
        <shortName evidence="10">DMAPP:tRNA dimethylallyltransferase</shortName>
        <shortName evidence="10">DMATase</shortName>
    </alternativeName>
    <alternativeName>
        <fullName evidence="10">Isopentenyl-diphosphate:tRNA isopentenyltransferase</fullName>
        <shortName evidence="10">IPP transferase</shortName>
        <shortName evidence="10">IPPT</shortName>
        <shortName evidence="10">IPTase</shortName>
    </alternativeName>
</protein>
<evidence type="ECO:0000313" key="15">
    <source>
        <dbReference type="Proteomes" id="UP000831495"/>
    </source>
</evidence>
<name>A0ABY4PAM1_9LACO</name>